<feature type="non-terminal residue" evidence="1">
    <location>
        <position position="1"/>
    </location>
</feature>
<dbReference type="GO" id="GO:0004805">
    <property type="term" value="F:trehalose-phosphatase activity"/>
    <property type="evidence" value="ECO:0007669"/>
    <property type="project" value="TreeGrafter"/>
</dbReference>
<dbReference type="Pfam" id="PF00982">
    <property type="entry name" value="Glyco_transf_20"/>
    <property type="match status" value="1"/>
</dbReference>
<evidence type="ECO:0000313" key="2">
    <source>
        <dbReference type="Proteomes" id="UP000070263"/>
    </source>
</evidence>
<keyword evidence="2" id="KW-1185">Reference proteome</keyword>
<gene>
    <name evidence="1" type="ORF">AKJ51_03070</name>
</gene>
<proteinExistence type="predicted"/>
<dbReference type="PATRIC" id="fig|1698280.3.peg.602"/>
<dbReference type="AlphaFoldDB" id="A0A133VJU5"/>
<dbReference type="EMBL" id="LHYE01000034">
    <property type="protein sequence ID" value="KXB06697.1"/>
    <property type="molecule type" value="Genomic_DNA"/>
</dbReference>
<dbReference type="GO" id="GO:0005992">
    <property type="term" value="P:trehalose biosynthetic process"/>
    <property type="evidence" value="ECO:0007669"/>
    <property type="project" value="InterPro"/>
</dbReference>
<dbReference type="Gene3D" id="3.40.50.2000">
    <property type="entry name" value="Glycogen Phosphorylase B"/>
    <property type="match status" value="2"/>
</dbReference>
<dbReference type="PANTHER" id="PTHR10788:SF106">
    <property type="entry name" value="BCDNA.GH08860"/>
    <property type="match status" value="1"/>
</dbReference>
<comment type="caution">
    <text evidence="1">The sequence shown here is derived from an EMBL/GenBank/DDBJ whole genome shotgun (WGS) entry which is preliminary data.</text>
</comment>
<dbReference type="PANTHER" id="PTHR10788">
    <property type="entry name" value="TREHALOSE-6-PHOSPHATE SYNTHASE"/>
    <property type="match status" value="1"/>
</dbReference>
<reference evidence="1 2" key="1">
    <citation type="journal article" date="2016" name="Sci. Rep.">
        <title>Metabolic traits of an uncultured archaeal lineage -MSBL1- from brine pools of the Red Sea.</title>
        <authorList>
            <person name="Mwirichia R."/>
            <person name="Alam I."/>
            <person name="Rashid M."/>
            <person name="Vinu M."/>
            <person name="Ba-Alawi W."/>
            <person name="Anthony Kamau A."/>
            <person name="Kamanda Ngugi D."/>
            <person name="Goker M."/>
            <person name="Klenk H.P."/>
            <person name="Bajic V."/>
            <person name="Stingl U."/>
        </authorList>
    </citation>
    <scope>NUCLEOTIDE SEQUENCE [LARGE SCALE GENOMIC DNA]</scope>
    <source>
        <strain evidence="1">SCGC-AAA382A20</strain>
    </source>
</reference>
<sequence>NKVMVPDETGYELKRLNLTEQEAEEFYLGFSNKILWPLSHSFLEKSVLQNYQSCEKKWNFYKKVNKKYADAILEEYTGDELIWVHDYHLALVPKIVREKHPEVNIAFFWHIPWPPWEIFGALPWRKEILKSLCSSNFLGFHTTSYKENFSSCTEKLGLEKEVKISSSTGKAKTRVSSIPLGVNYDWFSSLAGKDKFKQEAENLRKELTADKIILGVDRLDYTKGIPQRLRAFEMFLEENPNFQEKVTLIQRIPPSRTSATEYESILKKIHMIVGEINGKFEKHNWTPIKSFHRFLPKQEQLIPYYLAADIQLVTSLCDGMNLVSKEYIATTDIGVLILSEFAGAAEELKEAIHVNPYNARETAQSIRKALKMPLEEQREKMSKLKERVRKNDLMKWRDKFMKKWLND</sequence>
<accession>A0A133VJU5</accession>
<evidence type="ECO:0000313" key="1">
    <source>
        <dbReference type="EMBL" id="KXB06697.1"/>
    </source>
</evidence>
<protein>
    <submittedName>
        <fullName evidence="1">Uncharacterized protein</fullName>
    </submittedName>
</protein>
<dbReference type="GO" id="GO:0005829">
    <property type="term" value="C:cytosol"/>
    <property type="evidence" value="ECO:0007669"/>
    <property type="project" value="TreeGrafter"/>
</dbReference>
<dbReference type="GO" id="GO:0003825">
    <property type="term" value="F:alpha,alpha-trehalose-phosphate synthase (UDP-forming) activity"/>
    <property type="evidence" value="ECO:0007669"/>
    <property type="project" value="TreeGrafter"/>
</dbReference>
<dbReference type="SUPFAM" id="SSF53756">
    <property type="entry name" value="UDP-Glycosyltransferase/glycogen phosphorylase"/>
    <property type="match status" value="1"/>
</dbReference>
<dbReference type="Proteomes" id="UP000070263">
    <property type="component" value="Unassembled WGS sequence"/>
</dbReference>
<name>A0A133VJU5_9EURY</name>
<dbReference type="InterPro" id="IPR001830">
    <property type="entry name" value="Glyco_trans_20"/>
</dbReference>
<organism evidence="1 2">
    <name type="scientific">candidate division MSBL1 archaeon SCGC-AAA382A20</name>
    <dbReference type="NCBI Taxonomy" id="1698280"/>
    <lineage>
        <taxon>Archaea</taxon>
        <taxon>Methanobacteriati</taxon>
        <taxon>Methanobacteriota</taxon>
        <taxon>candidate division MSBL1</taxon>
    </lineage>
</organism>
<dbReference type="CDD" id="cd03788">
    <property type="entry name" value="GT20_TPS"/>
    <property type="match status" value="1"/>
</dbReference>